<feature type="transmembrane region" description="Helical" evidence="1">
    <location>
        <begin position="50"/>
        <end position="70"/>
    </location>
</feature>
<keyword evidence="1" id="KW-0812">Transmembrane</keyword>
<reference evidence="2 3" key="1">
    <citation type="submission" date="2018-07" db="EMBL/GenBank/DDBJ databases">
        <title>Motiliproteus coralliicola sp. nov., a bacterium isolated from Coral.</title>
        <authorList>
            <person name="Wang G."/>
        </authorList>
    </citation>
    <scope>NUCLEOTIDE SEQUENCE [LARGE SCALE GENOMIC DNA]</scope>
    <source>
        <strain evidence="2 3">C34</strain>
    </source>
</reference>
<feature type="transmembrane region" description="Helical" evidence="1">
    <location>
        <begin position="105"/>
        <end position="123"/>
    </location>
</feature>
<evidence type="ECO:0000313" key="2">
    <source>
        <dbReference type="EMBL" id="RDE19443.1"/>
    </source>
</evidence>
<keyword evidence="3" id="KW-1185">Reference proteome</keyword>
<dbReference type="AlphaFoldDB" id="A0A369WDS2"/>
<feature type="transmembrane region" description="Helical" evidence="1">
    <location>
        <begin position="82"/>
        <end position="99"/>
    </location>
</feature>
<organism evidence="2 3">
    <name type="scientific">Motiliproteus coralliicola</name>
    <dbReference type="NCBI Taxonomy" id="2283196"/>
    <lineage>
        <taxon>Bacteria</taxon>
        <taxon>Pseudomonadati</taxon>
        <taxon>Pseudomonadota</taxon>
        <taxon>Gammaproteobacteria</taxon>
        <taxon>Oceanospirillales</taxon>
        <taxon>Oceanospirillaceae</taxon>
        <taxon>Motiliproteus</taxon>
    </lineage>
</organism>
<name>A0A369WDS2_9GAMM</name>
<evidence type="ECO:0000256" key="1">
    <source>
        <dbReference type="SAM" id="Phobius"/>
    </source>
</evidence>
<sequence>MNGYLSSVLLTKLTTRLLFGFTLIGGGLFVTLSKMEHLGLGGAGEPERWALGRVLSLIGWWLLAVGLYFLRRRQAYRQSLIIIAWLCGLISVALATLWSGMTSGFGIYLSALFYTLLCVLWGMTIQHHLWAGLFGVVILLLQIATDIVVLGILGEFRIH</sequence>
<protein>
    <submittedName>
        <fullName evidence="2">Uncharacterized protein</fullName>
    </submittedName>
</protein>
<dbReference type="Proteomes" id="UP000253769">
    <property type="component" value="Unassembled WGS sequence"/>
</dbReference>
<feature type="transmembrane region" description="Helical" evidence="1">
    <location>
        <begin position="9"/>
        <end position="30"/>
    </location>
</feature>
<proteinExistence type="predicted"/>
<accession>A0A369WDS2</accession>
<keyword evidence="1" id="KW-1133">Transmembrane helix</keyword>
<keyword evidence="1" id="KW-0472">Membrane</keyword>
<evidence type="ECO:0000313" key="3">
    <source>
        <dbReference type="Proteomes" id="UP000253769"/>
    </source>
</evidence>
<comment type="caution">
    <text evidence="2">The sequence shown here is derived from an EMBL/GenBank/DDBJ whole genome shotgun (WGS) entry which is preliminary data.</text>
</comment>
<dbReference type="RefSeq" id="WP_114695787.1">
    <property type="nucleotide sequence ID" value="NZ_QQOH01000003.1"/>
</dbReference>
<gene>
    <name evidence="2" type="ORF">DV711_11145</name>
</gene>
<feature type="transmembrane region" description="Helical" evidence="1">
    <location>
        <begin position="130"/>
        <end position="153"/>
    </location>
</feature>
<dbReference type="EMBL" id="QQOH01000003">
    <property type="protein sequence ID" value="RDE19443.1"/>
    <property type="molecule type" value="Genomic_DNA"/>
</dbReference>